<dbReference type="GO" id="GO:0005524">
    <property type="term" value="F:ATP binding"/>
    <property type="evidence" value="ECO:0007669"/>
    <property type="project" value="UniProtKB-KW"/>
</dbReference>
<protein>
    <submittedName>
        <fullName evidence="8">Receptor-like serine/threonine-protein kinase SD1-8</fullName>
    </submittedName>
</protein>
<dbReference type="PANTHER" id="PTHR27002">
    <property type="entry name" value="RECEPTOR-LIKE SERINE/THREONINE-PROTEIN KINASE SD1-8"/>
    <property type="match status" value="1"/>
</dbReference>
<keyword evidence="3" id="KW-0547">Nucleotide-binding</keyword>
<dbReference type="GO" id="GO:0005886">
    <property type="term" value="C:plasma membrane"/>
    <property type="evidence" value="ECO:0007669"/>
    <property type="project" value="TreeGrafter"/>
</dbReference>
<keyword evidence="7" id="KW-1185">Reference proteome</keyword>
<dbReference type="PANTHER" id="PTHR27002:SF181">
    <property type="entry name" value="RECEPTOR-LIKE SERINE_THREONINE-PROTEIN KINASE"/>
    <property type="match status" value="1"/>
</dbReference>
<dbReference type="GeneID" id="111274255"/>
<dbReference type="RefSeq" id="XP_022714600.1">
    <property type="nucleotide sequence ID" value="XM_022858865.1"/>
</dbReference>
<organism evidence="7 8">
    <name type="scientific">Durio zibethinus</name>
    <name type="common">Durian</name>
    <dbReference type="NCBI Taxonomy" id="66656"/>
    <lineage>
        <taxon>Eukaryota</taxon>
        <taxon>Viridiplantae</taxon>
        <taxon>Streptophyta</taxon>
        <taxon>Embryophyta</taxon>
        <taxon>Tracheophyta</taxon>
        <taxon>Spermatophyta</taxon>
        <taxon>Magnoliopsida</taxon>
        <taxon>eudicotyledons</taxon>
        <taxon>Gunneridae</taxon>
        <taxon>Pentapetalae</taxon>
        <taxon>rosids</taxon>
        <taxon>malvids</taxon>
        <taxon>Malvales</taxon>
        <taxon>Malvaceae</taxon>
        <taxon>Helicteroideae</taxon>
        <taxon>Durio</taxon>
    </lineage>
</organism>
<evidence type="ECO:0000256" key="4">
    <source>
        <dbReference type="ARBA" id="ARBA00022777"/>
    </source>
</evidence>
<proteinExistence type="predicted"/>
<reference evidence="8" key="1">
    <citation type="submission" date="2025-08" db="UniProtKB">
        <authorList>
            <consortium name="RefSeq"/>
        </authorList>
    </citation>
    <scope>IDENTIFICATION</scope>
    <source>
        <tissue evidence="8">Fruit stalk</tissue>
    </source>
</reference>
<dbReference type="OrthoDB" id="1724848at2759"/>
<dbReference type="GO" id="GO:0004674">
    <property type="term" value="F:protein serine/threonine kinase activity"/>
    <property type="evidence" value="ECO:0007669"/>
    <property type="project" value="UniProtKB-KW"/>
</dbReference>
<sequence length="109" mass="12231">MIYSKDQQDVAVFITFGININLARYCPAKVDSLMENSVTTSEVMRSIQMGLVCVQEHPDDRPTMPSVLLMLDSEQPSVPQPKQSGSYTERFLTESISSSTNEMPQQQVK</sequence>
<evidence type="ECO:0000256" key="2">
    <source>
        <dbReference type="ARBA" id="ARBA00022679"/>
    </source>
</evidence>
<dbReference type="AlphaFoldDB" id="A0A6P5WEX4"/>
<keyword evidence="1" id="KW-0723">Serine/threonine-protein kinase</keyword>
<keyword evidence="4" id="KW-0418">Kinase</keyword>
<dbReference type="Proteomes" id="UP000515121">
    <property type="component" value="Unplaced"/>
</dbReference>
<evidence type="ECO:0000313" key="8">
    <source>
        <dbReference type="RefSeq" id="XP_022714600.1"/>
    </source>
</evidence>
<keyword evidence="5" id="KW-0067">ATP-binding</keyword>
<name>A0A6P5WEX4_DURZI</name>
<evidence type="ECO:0000256" key="3">
    <source>
        <dbReference type="ARBA" id="ARBA00022741"/>
    </source>
</evidence>
<dbReference type="KEGG" id="dzi:111274255"/>
<gene>
    <name evidence="8" type="primary">LOC111274255</name>
</gene>
<evidence type="ECO:0000256" key="5">
    <source>
        <dbReference type="ARBA" id="ARBA00022840"/>
    </source>
</evidence>
<feature type="compositionally biased region" description="Polar residues" evidence="6">
    <location>
        <begin position="94"/>
        <end position="109"/>
    </location>
</feature>
<evidence type="ECO:0000256" key="1">
    <source>
        <dbReference type="ARBA" id="ARBA00022527"/>
    </source>
</evidence>
<accession>A0A6P5WEX4</accession>
<evidence type="ECO:0000313" key="7">
    <source>
        <dbReference type="Proteomes" id="UP000515121"/>
    </source>
</evidence>
<feature type="region of interest" description="Disordered" evidence="6">
    <location>
        <begin position="72"/>
        <end position="109"/>
    </location>
</feature>
<evidence type="ECO:0000256" key="6">
    <source>
        <dbReference type="SAM" id="MobiDB-lite"/>
    </source>
</evidence>
<feature type="compositionally biased region" description="Polar residues" evidence="6">
    <location>
        <begin position="74"/>
        <end position="87"/>
    </location>
</feature>
<keyword evidence="2" id="KW-0808">Transferase</keyword>